<organism evidence="1 2">
    <name type="scientific">Lachancea thermotolerans (strain ATCC 56472 / CBS 6340 / NRRL Y-8284)</name>
    <name type="common">Yeast</name>
    <name type="synonym">Kluyveromyces thermotolerans</name>
    <dbReference type="NCBI Taxonomy" id="559295"/>
    <lineage>
        <taxon>Eukaryota</taxon>
        <taxon>Fungi</taxon>
        <taxon>Dikarya</taxon>
        <taxon>Ascomycota</taxon>
        <taxon>Saccharomycotina</taxon>
        <taxon>Saccharomycetes</taxon>
        <taxon>Saccharomycetales</taxon>
        <taxon>Saccharomycetaceae</taxon>
        <taxon>Lachancea</taxon>
    </lineage>
</organism>
<protein>
    <submittedName>
        <fullName evidence="1">KLTH0C04422p</fullName>
    </submittedName>
</protein>
<dbReference type="OMA" id="IHEILIM"/>
<dbReference type="eggNOG" id="ENOG502S3KK">
    <property type="taxonomic scope" value="Eukaryota"/>
</dbReference>
<sequence length="268" mass="30550">MVESVPKALSSNRLLLSQIANELCASLAKPTLELIDILIEALMYPRGNGNSLMDWTLDAENHSVLAEKHQYVHEDLGYGCILELVHARQLLAKLNTRMPTPSPDFTVTLLTISEEIHDVLVHLLAHLKGQANRSTESDLYKNIVRENLPHFRHSFCNFNTLDNILRQLREFSENTSSSNGEGFQIAPKTMESIKTFSSDNSHWFEELMLGSQALREYLLLQDYHTDYLDRINTSSIPRGISSEIHSSDFGIFLQVRKSKLKISHRKVF</sequence>
<dbReference type="InParanoid" id="C5DDW9"/>
<dbReference type="HOGENOM" id="CLU_088337_0_0_1"/>
<dbReference type="OrthoDB" id="4067935at2759"/>
<dbReference type="FunCoup" id="C5DDW9">
    <property type="interactions" value="51"/>
</dbReference>
<dbReference type="Proteomes" id="UP000002036">
    <property type="component" value="Chromosome C"/>
</dbReference>
<dbReference type="AlphaFoldDB" id="C5DDW9"/>
<reference evidence="1 2" key="1">
    <citation type="journal article" date="2009" name="Genome Res.">
        <title>Comparative genomics of protoploid Saccharomycetaceae.</title>
        <authorList>
            <consortium name="The Genolevures Consortium"/>
            <person name="Souciet J.-L."/>
            <person name="Dujon B."/>
            <person name="Gaillardin C."/>
            <person name="Johnston M."/>
            <person name="Baret P.V."/>
            <person name="Cliften P."/>
            <person name="Sherman D.J."/>
            <person name="Weissenbach J."/>
            <person name="Westhof E."/>
            <person name="Wincker P."/>
            <person name="Jubin C."/>
            <person name="Poulain J."/>
            <person name="Barbe V."/>
            <person name="Segurens B."/>
            <person name="Artiguenave F."/>
            <person name="Anthouard V."/>
            <person name="Vacherie B."/>
            <person name="Val M.-E."/>
            <person name="Fulton R.S."/>
            <person name="Minx P."/>
            <person name="Wilson R."/>
            <person name="Durrens P."/>
            <person name="Jean G."/>
            <person name="Marck C."/>
            <person name="Martin T."/>
            <person name="Nikolski M."/>
            <person name="Rolland T."/>
            <person name="Seret M.-L."/>
            <person name="Casaregola S."/>
            <person name="Despons L."/>
            <person name="Fairhead C."/>
            <person name="Fischer G."/>
            <person name="Lafontaine I."/>
            <person name="Leh V."/>
            <person name="Lemaire M."/>
            <person name="de Montigny J."/>
            <person name="Neuveglise C."/>
            <person name="Thierry A."/>
            <person name="Blanc-Lenfle I."/>
            <person name="Bleykasten C."/>
            <person name="Diffels J."/>
            <person name="Fritsch E."/>
            <person name="Frangeul L."/>
            <person name="Goeffon A."/>
            <person name="Jauniaux N."/>
            <person name="Kachouri-Lafond R."/>
            <person name="Payen C."/>
            <person name="Potier S."/>
            <person name="Pribylova L."/>
            <person name="Ozanne C."/>
            <person name="Richard G.-F."/>
            <person name="Sacerdot C."/>
            <person name="Straub M.-L."/>
            <person name="Talla E."/>
        </authorList>
    </citation>
    <scope>NUCLEOTIDE SEQUENCE [LARGE SCALE GENOMIC DNA]</scope>
    <source>
        <strain evidence="2">ATCC 56472 / CBS 6340 / NRRL Y-8284</strain>
    </source>
</reference>
<dbReference type="RefSeq" id="XP_002552418.1">
    <property type="nucleotide sequence ID" value="XM_002552372.1"/>
</dbReference>
<evidence type="ECO:0000313" key="2">
    <source>
        <dbReference type="Proteomes" id="UP000002036"/>
    </source>
</evidence>
<gene>
    <name evidence="1" type="ordered locus">KLTH0C04422g</name>
</gene>
<evidence type="ECO:0000313" key="1">
    <source>
        <dbReference type="EMBL" id="CAR21980.1"/>
    </source>
</evidence>
<name>C5DDW9_LACTC</name>
<dbReference type="GeneID" id="8291283"/>
<keyword evidence="2" id="KW-1185">Reference proteome</keyword>
<dbReference type="KEGG" id="lth:KLTH0C04422g"/>
<proteinExistence type="predicted"/>
<accession>C5DDW9</accession>
<dbReference type="EMBL" id="CU928167">
    <property type="protein sequence ID" value="CAR21980.1"/>
    <property type="molecule type" value="Genomic_DNA"/>
</dbReference>